<feature type="region of interest" description="Disordered" evidence="1">
    <location>
        <begin position="59"/>
        <end position="133"/>
    </location>
</feature>
<evidence type="ECO:0000313" key="3">
    <source>
        <dbReference type="Proteomes" id="UP000756530"/>
    </source>
</evidence>
<gene>
    <name evidence="2" type="ORF">KJP28_09075</name>
</gene>
<evidence type="ECO:0000313" key="2">
    <source>
        <dbReference type="EMBL" id="MBV7379080.1"/>
    </source>
</evidence>
<dbReference type="RefSeq" id="WP_218392232.1">
    <property type="nucleotide sequence ID" value="NZ_JAHUZE010000002.1"/>
</dbReference>
<feature type="compositionally biased region" description="Gly residues" evidence="1">
    <location>
        <begin position="77"/>
        <end position="87"/>
    </location>
</feature>
<evidence type="ECO:0000256" key="1">
    <source>
        <dbReference type="SAM" id="MobiDB-lite"/>
    </source>
</evidence>
<evidence type="ECO:0008006" key="4">
    <source>
        <dbReference type="Google" id="ProtNLM"/>
    </source>
</evidence>
<comment type="caution">
    <text evidence="2">The sequence shown here is derived from an EMBL/GenBank/DDBJ whole genome shotgun (WGS) entry which is preliminary data.</text>
</comment>
<keyword evidence="3" id="KW-1185">Reference proteome</keyword>
<accession>A0ABS6T271</accession>
<reference evidence="2 3" key="1">
    <citation type="submission" date="2021-05" db="EMBL/GenBank/DDBJ databases">
        <title>Culturable bacteria isolated from Daya Bay.</title>
        <authorList>
            <person name="Zheng W."/>
            <person name="Yu S."/>
            <person name="Huang Y."/>
        </authorList>
    </citation>
    <scope>NUCLEOTIDE SEQUENCE [LARGE SCALE GENOMIC DNA]</scope>
    <source>
        <strain evidence="2 3">DP4N28-5</strain>
    </source>
</reference>
<dbReference type="EMBL" id="JAHUZE010000002">
    <property type="protein sequence ID" value="MBV7379080.1"/>
    <property type="molecule type" value="Genomic_DNA"/>
</dbReference>
<organism evidence="2 3">
    <name type="scientific">Maritimibacter dapengensis</name>
    <dbReference type="NCBI Taxonomy" id="2836868"/>
    <lineage>
        <taxon>Bacteria</taxon>
        <taxon>Pseudomonadati</taxon>
        <taxon>Pseudomonadota</taxon>
        <taxon>Alphaproteobacteria</taxon>
        <taxon>Rhodobacterales</taxon>
        <taxon>Roseobacteraceae</taxon>
        <taxon>Maritimibacter</taxon>
    </lineage>
</organism>
<proteinExistence type="predicted"/>
<name>A0ABS6T271_9RHOB</name>
<feature type="compositionally biased region" description="Low complexity" evidence="1">
    <location>
        <begin position="88"/>
        <end position="105"/>
    </location>
</feature>
<protein>
    <recommendedName>
        <fullName evidence="4">Gas vesicle structural protein</fullName>
    </recommendedName>
</protein>
<sequence>MLRSLIEDFIKDETGAVTVDAVVVIGGTMLMGQTIVMDVSRGVMSLSDRMDARLEAIGDDYLPGGQYYPGNAQPTSGTGGETGGNNGNPGNDKNVGNAGENPNGQEGWGGGSNGMSDGDKSNNGNGKGNGKNG</sequence>
<dbReference type="Proteomes" id="UP000756530">
    <property type="component" value="Unassembled WGS sequence"/>
</dbReference>